<keyword evidence="4" id="KW-1185">Reference proteome</keyword>
<dbReference type="InterPro" id="IPR011055">
    <property type="entry name" value="Dup_hybrid_motif"/>
</dbReference>
<dbReference type="InterPro" id="IPR050570">
    <property type="entry name" value="Cell_wall_metabolism_enzyme"/>
</dbReference>
<evidence type="ECO:0000256" key="1">
    <source>
        <dbReference type="SAM" id="Coils"/>
    </source>
</evidence>
<dbReference type="SUPFAM" id="SSF51261">
    <property type="entry name" value="Duplicated hybrid motif"/>
    <property type="match status" value="1"/>
</dbReference>
<keyword evidence="1" id="KW-0175">Coiled coil</keyword>
<proteinExistence type="predicted"/>
<evidence type="ECO:0000313" key="3">
    <source>
        <dbReference type="EMBL" id="WOJ92580.1"/>
    </source>
</evidence>
<sequence>MRRTASANRSQRALFTALSWSLLGSLLLATIVTAPLSQAQNSSADAKETRERLTQLEKDIARIAAAQATREKQRSGLQADLRRSEVALGRLQEQQQATRSAISSNQKEIARLGVKQGQLTDAADAQRDAVAQEIRNAYKGGGNDQLKLLLSEEDPQVLTRMLAYYRYILAARSELLDEYRITLSELVDLTQELKTREAQLEEQRIALAGRQRTLETQRSERRALLKKIDSTLKSEAAQLAARQQDREQLEILLGEIDAALAQLIPQDDVEPFSAAKGSMRWPVEGRITNRFGRPRNQGKMRWQGVRLKADSGSTVAAIHHGRVVYADWLRGSGLLLVIDHGEGYLSLYAHNESLLREVGDWVTAGAPVSTVGDSGGQSEAGLYFEIRKDGKPTDPQGWCRG</sequence>
<dbReference type="PANTHER" id="PTHR21666:SF270">
    <property type="entry name" value="MUREIN HYDROLASE ACTIVATOR ENVC"/>
    <property type="match status" value="1"/>
</dbReference>
<reference evidence="3 4" key="1">
    <citation type="submission" date="2023-10" db="EMBL/GenBank/DDBJ databases">
        <title>Two novel species belonging to the OM43/NOR5 clade.</title>
        <authorList>
            <person name="Park M."/>
        </authorList>
    </citation>
    <scope>NUCLEOTIDE SEQUENCE [LARGE SCALE GENOMIC DNA]</scope>
    <source>
        <strain evidence="3 4">IMCC43200</strain>
    </source>
</reference>
<evidence type="ECO:0000313" key="4">
    <source>
        <dbReference type="Proteomes" id="UP001626537"/>
    </source>
</evidence>
<organism evidence="3 4">
    <name type="scientific">Congregibacter variabilis</name>
    <dbReference type="NCBI Taxonomy" id="3081200"/>
    <lineage>
        <taxon>Bacteria</taxon>
        <taxon>Pseudomonadati</taxon>
        <taxon>Pseudomonadota</taxon>
        <taxon>Gammaproteobacteria</taxon>
        <taxon>Cellvibrionales</taxon>
        <taxon>Halieaceae</taxon>
        <taxon>Congregibacter</taxon>
    </lineage>
</organism>
<name>A0ABZ0I229_9GAMM</name>
<feature type="coiled-coil region" evidence="1">
    <location>
        <begin position="36"/>
        <end position="66"/>
    </location>
</feature>
<dbReference type="InterPro" id="IPR016047">
    <property type="entry name" value="M23ase_b-sheet_dom"/>
</dbReference>
<dbReference type="CDD" id="cd12797">
    <property type="entry name" value="M23_peptidase"/>
    <property type="match status" value="1"/>
</dbReference>
<accession>A0ABZ0I229</accession>
<dbReference type="Gene3D" id="6.10.250.3150">
    <property type="match status" value="1"/>
</dbReference>
<dbReference type="Gene3D" id="2.70.70.10">
    <property type="entry name" value="Glucose Permease (Domain IIA)"/>
    <property type="match status" value="1"/>
</dbReference>
<dbReference type="PANTHER" id="PTHR21666">
    <property type="entry name" value="PEPTIDASE-RELATED"/>
    <property type="match status" value="1"/>
</dbReference>
<protein>
    <submittedName>
        <fullName evidence="3">Peptidoglycan DD-metalloendopeptidase family protein</fullName>
    </submittedName>
</protein>
<gene>
    <name evidence="3" type="ORF">R0135_12390</name>
</gene>
<dbReference type="RefSeq" id="WP_407347180.1">
    <property type="nucleotide sequence ID" value="NZ_CP136864.1"/>
</dbReference>
<feature type="domain" description="M23ase beta-sheet core" evidence="2">
    <location>
        <begin position="302"/>
        <end position="395"/>
    </location>
</feature>
<evidence type="ECO:0000259" key="2">
    <source>
        <dbReference type="Pfam" id="PF01551"/>
    </source>
</evidence>
<dbReference type="Proteomes" id="UP001626537">
    <property type="component" value="Chromosome"/>
</dbReference>
<dbReference type="Pfam" id="PF01551">
    <property type="entry name" value="Peptidase_M23"/>
    <property type="match status" value="1"/>
</dbReference>
<dbReference type="EMBL" id="CP136864">
    <property type="protein sequence ID" value="WOJ92580.1"/>
    <property type="molecule type" value="Genomic_DNA"/>
</dbReference>